<reference evidence="4" key="1">
    <citation type="submission" date="2016-11" db="EMBL/GenBank/DDBJ databases">
        <authorList>
            <person name="Varghese N."/>
            <person name="Submissions S."/>
        </authorList>
    </citation>
    <scope>NUCLEOTIDE SEQUENCE [LARGE SCALE GENOMIC DNA]</scope>
    <source>
        <strain evidence="4">USBA-503</strain>
    </source>
</reference>
<evidence type="ECO:0000256" key="2">
    <source>
        <dbReference type="SAM" id="Coils"/>
    </source>
</evidence>
<name>A0A1M6U9I3_9BACL</name>
<sequence>MEVKTVDKPTFTTDQLIPSSIASKRFGKIRKKAQSSPQYITDNGVVDTVVMGYSQFERMYQRLQELEEKEEARLLEARIERLENHPETAVSWRKVRRTGRSDE</sequence>
<keyword evidence="2" id="KW-0175">Coiled coil</keyword>
<dbReference type="RefSeq" id="WP_207549749.1">
    <property type="nucleotide sequence ID" value="NZ_FRAF01000019.1"/>
</dbReference>
<dbReference type="InterPro" id="IPR036165">
    <property type="entry name" value="YefM-like_sf"/>
</dbReference>
<dbReference type="SUPFAM" id="SSF143120">
    <property type="entry name" value="YefM-like"/>
    <property type="match status" value="1"/>
</dbReference>
<dbReference type="EMBL" id="FRAF01000019">
    <property type="protein sequence ID" value="SHK65833.1"/>
    <property type="molecule type" value="Genomic_DNA"/>
</dbReference>
<evidence type="ECO:0000256" key="1">
    <source>
        <dbReference type="ARBA" id="ARBA00009981"/>
    </source>
</evidence>
<comment type="similarity">
    <text evidence="1">Belongs to the phD/YefM antitoxin family.</text>
</comment>
<dbReference type="Proteomes" id="UP000184016">
    <property type="component" value="Unassembled WGS sequence"/>
</dbReference>
<accession>A0A1M6U9I3</accession>
<organism evidence="3 4">
    <name type="scientific">Alicyclobacillus tolerans</name>
    <dbReference type="NCBI Taxonomy" id="90970"/>
    <lineage>
        <taxon>Bacteria</taxon>
        <taxon>Bacillati</taxon>
        <taxon>Bacillota</taxon>
        <taxon>Bacilli</taxon>
        <taxon>Bacillales</taxon>
        <taxon>Alicyclobacillaceae</taxon>
        <taxon>Alicyclobacillus</taxon>
    </lineage>
</organism>
<gene>
    <name evidence="3" type="ORF">SAMN05443507_11911</name>
</gene>
<feature type="coiled-coil region" evidence="2">
    <location>
        <begin position="53"/>
        <end position="85"/>
    </location>
</feature>
<keyword evidence="4" id="KW-1185">Reference proteome</keyword>
<evidence type="ECO:0000313" key="4">
    <source>
        <dbReference type="Proteomes" id="UP000184016"/>
    </source>
</evidence>
<protein>
    <submittedName>
        <fullName evidence="3">Antitoxin Phd_YefM, type II toxin-antitoxin system</fullName>
    </submittedName>
</protein>
<evidence type="ECO:0000313" key="3">
    <source>
        <dbReference type="EMBL" id="SHK65833.1"/>
    </source>
</evidence>
<proteinExistence type="inferred from homology"/>
<dbReference type="AlphaFoldDB" id="A0A1M6U9I3"/>